<evidence type="ECO:0000256" key="4">
    <source>
        <dbReference type="ARBA" id="ARBA00022448"/>
    </source>
</evidence>
<evidence type="ECO:0000313" key="12">
    <source>
        <dbReference type="Proteomes" id="UP000694558"/>
    </source>
</evidence>
<evidence type="ECO:0000256" key="10">
    <source>
        <dbReference type="SAM" id="MobiDB-lite"/>
    </source>
</evidence>
<dbReference type="GO" id="GO:0034045">
    <property type="term" value="C:phagophore assembly site membrane"/>
    <property type="evidence" value="ECO:0007669"/>
    <property type="project" value="UniProtKB-SubCell"/>
</dbReference>
<dbReference type="GO" id="GO:0032266">
    <property type="term" value="F:phosphatidylinositol-3-phosphate binding"/>
    <property type="evidence" value="ECO:0007669"/>
    <property type="project" value="TreeGrafter"/>
</dbReference>
<comment type="subcellular location">
    <subcellularLocation>
        <location evidence="1">Endoplasmic reticulum membrane</location>
        <topology evidence="1">Peripheral membrane protein</topology>
    </subcellularLocation>
    <subcellularLocation>
        <location evidence="2">Preautophagosomal structure membrane</location>
        <topology evidence="2">Peripheral membrane protein</topology>
    </subcellularLocation>
</comment>
<accession>A0A8D3CE96</accession>
<dbReference type="GO" id="GO:0005789">
    <property type="term" value="C:endoplasmic reticulum membrane"/>
    <property type="evidence" value="ECO:0007669"/>
    <property type="project" value="UniProtKB-SubCell"/>
</dbReference>
<proteinExistence type="inferred from homology"/>
<keyword evidence="4" id="KW-0813">Transport</keyword>
<evidence type="ECO:0000256" key="8">
    <source>
        <dbReference type="ARBA" id="ARBA00024479"/>
    </source>
</evidence>
<keyword evidence="7" id="KW-0472">Membrane</keyword>
<dbReference type="GO" id="GO:0043495">
    <property type="term" value="F:protein-membrane adaptor activity"/>
    <property type="evidence" value="ECO:0007669"/>
    <property type="project" value="TreeGrafter"/>
</dbReference>
<feature type="region of interest" description="Disordered" evidence="10">
    <location>
        <begin position="839"/>
        <end position="872"/>
    </location>
</feature>
<dbReference type="GeneTree" id="ENSGT00620000087966"/>
<dbReference type="GO" id="GO:0034727">
    <property type="term" value="P:piecemeal microautophagy of the nucleus"/>
    <property type="evidence" value="ECO:0007669"/>
    <property type="project" value="TreeGrafter"/>
</dbReference>
<evidence type="ECO:0000256" key="6">
    <source>
        <dbReference type="ARBA" id="ARBA00023055"/>
    </source>
</evidence>
<sequence>MPWPFSESIKKRACRYLLHRYLGNFLQEKLSLDQLSLDLYQGTGTLAQVPLDKWSLNELLETADAPFEVIAGFIQTISLTVPWAALLQENCALEVKGLEMVLRPRPRVASGTEPMYWSSFMTSSMQLAKECLSQKLTDDMGESFQPFEGLEKFAETIETVLRRVKVTFLDTVLRVEHIPENSKTGIALEIRINKIVYCDETGEESSSVNVHQPTTFAHKNLQMEGITIFWDEFSDVSRAGCKSSPPPTETEPKLSPSWNPKIICEPHPQFTEPVSSTTPFEPVQVGSLGGRIELSLTLKNNLAMPGAKLDVVVHIDTLIFLLSPRQVHLLLDLFGAFSGGSERPYEWAKDRKSRPIQQEDEYRLHMELNRCLKKDTAVPGGDPDLFESQTTRTVSSRDDVFFSMADMDMSHSLSSLPPLGEPPTVDLDLSLNSNFSASPGESPSGNATVRLKIIESVSLYLRCISAHPTKTHGDESRPELVLRLTLGSLAVSVLHIDPLPPPDAAPSPLGPMAAHFFSMVGPGQIAPADLLQSRTAFNQACPHDHLRFVCQGLKINYEHCQGSSLRTFSTDVSLNQMEFLECLFPSEVVTGGTQRGIQYTELLTFDTTVSADAPLTTCLHLLYKQAERRGPQVGQVRFSTIPRKAEIQVELGPVRSELDISIVDRLNSLLQPQKLVTTEMMASHMYTSYNKHVSLHKAFTEVFLDDSHTPTNCHVSLTVNAPVLGLAIRFPIPDLRSDQERGPWFKKSLQKEVLYLEFEDLEVKTEFMGGSSPEQTKMELTFRELSGKFQEEPDQPAARFLRVSHTMDGDMNTSESVKFDWPRVVLKMNPTAVHSILERVTAEDDEGAEDHSLEEEEEEGAAHSLKDVCDFGKPEPSPFSSRRVMYENEEMVIPGDVADMTEFQEKTMNNSRFILELCLPNVQLALPSKAFYEKLHNRINNDLLLWEPTAPSPVETVESMPYGVGLSVASQLINTYSKDSFSQFRSTGPEGEAARTLHIFNTNFCSFNHFIEMLSTSQSLFSVILSVNHGLVALQTNSKKEDKTVLKNKHGEFWLEVKNAVLFSVTQYEGYKDQHYICFNTSSICMYHQGTSVSDMKLPCRTHPHWLEPTIYQSETSPERSSTPSEGIGLEARSMVSVAVKVSSQNAERNVKEFLVAVGVRGATLQHRVVVPRFGWYDQIVDFLNISDEPVLGYAPPTSVTTLHLHLWSCSLDYRPLYLPLRSLLIVETFSISSSLSLDHSSSTLRIILDEAALFLSDKSNAVSVNLARDYVQVVDMGTLELRITAVKPAVDGKSPRFELRCSSDVIHIRTCSDSCAALMNLIQYVASYGDLLSPAEPEAKHSSTTQRTKAEFAGRPTSQTPLLAETEQQMLQDLMSEAMEEADVQHTPGPQQNGEDCERNHDHDPPHSDLFLFPDESGNINQNPSPTYPMLHSPLITPVPSLAHETDDFCILETPGSRGEEPVVKHLTSDPVQIKDDHFSQPLDGSDSSRGAVNFPIPEVRYLIKEISVIWHLYGGKDFGSATFTASPARSRGSTPHSSPSQTPVRQSSASGRVGGGKGRNPDVLMEIQLSKVKFQHEVYPQAQVASGPAVDQPVSRQVFIVQDLEIRDRLASSQMNKFLYLYSSKEMPRKAHSNMLTVKAVHMCPESGQAPQECCLRVSLMPLRLNIDQDALFFLKDFFTSLATEVEFFSPPAQEGKTAAAPEISCSFSKHAGSSQDPAPIISVPVQRRLSHNGFATSGREEVTDTEALSFKDQPIFFREFRFTSEVPIRLDYHGKHVSMEQVQSQLLGAETETVVLQTRVFSSQ</sequence>
<dbReference type="GO" id="GO:0061709">
    <property type="term" value="P:reticulophagy"/>
    <property type="evidence" value="ECO:0007669"/>
    <property type="project" value="TreeGrafter"/>
</dbReference>
<dbReference type="PANTHER" id="PTHR13190">
    <property type="entry name" value="AUTOPHAGY-RELATED 2, ISOFORM A"/>
    <property type="match status" value="1"/>
</dbReference>
<organism evidence="11 12">
    <name type="scientific">Scophthalmus maximus</name>
    <name type="common">Turbot</name>
    <name type="synonym">Psetta maxima</name>
    <dbReference type="NCBI Taxonomy" id="52904"/>
    <lineage>
        <taxon>Eukaryota</taxon>
        <taxon>Metazoa</taxon>
        <taxon>Chordata</taxon>
        <taxon>Craniata</taxon>
        <taxon>Vertebrata</taxon>
        <taxon>Euteleostomi</taxon>
        <taxon>Actinopterygii</taxon>
        <taxon>Neopterygii</taxon>
        <taxon>Teleostei</taxon>
        <taxon>Neoteleostei</taxon>
        <taxon>Acanthomorphata</taxon>
        <taxon>Carangaria</taxon>
        <taxon>Pleuronectiformes</taxon>
        <taxon>Pleuronectoidei</taxon>
        <taxon>Scophthalmidae</taxon>
        <taxon>Scophthalmus</taxon>
    </lineage>
</organism>
<evidence type="ECO:0000256" key="3">
    <source>
        <dbReference type="ARBA" id="ARBA00009714"/>
    </source>
</evidence>
<comment type="similarity">
    <text evidence="3">Belongs to the ATG2 family.</text>
</comment>
<evidence type="ECO:0000256" key="2">
    <source>
        <dbReference type="ARBA" id="ARBA00004623"/>
    </source>
</evidence>
<feature type="compositionally biased region" description="Basic and acidic residues" evidence="10">
    <location>
        <begin position="860"/>
        <end position="872"/>
    </location>
</feature>
<keyword evidence="6" id="KW-0445">Lipid transport</keyword>
<dbReference type="Proteomes" id="UP000694558">
    <property type="component" value="Chromosome 17"/>
</dbReference>
<reference evidence="11" key="2">
    <citation type="submission" date="2025-08" db="UniProtKB">
        <authorList>
            <consortium name="Ensembl"/>
        </authorList>
    </citation>
    <scope>IDENTIFICATION</scope>
</reference>
<reference evidence="11" key="1">
    <citation type="submission" date="2023-05" db="EMBL/GenBank/DDBJ databases">
        <title>High-quality long-read genome of Scophthalmus maximus.</title>
        <authorList>
            <person name="Lien S."/>
            <person name="Martinez P."/>
        </authorList>
    </citation>
    <scope>NUCLEOTIDE SEQUENCE [LARGE SCALE GENOMIC DNA]</scope>
</reference>
<feature type="region of interest" description="Disordered" evidence="10">
    <location>
        <begin position="1526"/>
        <end position="1562"/>
    </location>
</feature>
<evidence type="ECO:0000256" key="1">
    <source>
        <dbReference type="ARBA" id="ARBA00004406"/>
    </source>
</evidence>
<name>A0A8D3CE96_SCOMX</name>
<dbReference type="PANTHER" id="PTHR13190:SF20">
    <property type="entry name" value="AUTOPHAGY-RELATED PROTEIN 2 HOMOLOG B"/>
    <property type="match status" value="1"/>
</dbReference>
<dbReference type="GO" id="GO:0061723">
    <property type="term" value="P:glycophagy"/>
    <property type="evidence" value="ECO:0007669"/>
    <property type="project" value="TreeGrafter"/>
</dbReference>
<dbReference type="GO" id="GO:0061908">
    <property type="term" value="C:phagophore"/>
    <property type="evidence" value="ECO:0007669"/>
    <property type="project" value="TreeGrafter"/>
</dbReference>
<feature type="region of interest" description="Disordered" evidence="10">
    <location>
        <begin position="1337"/>
        <end position="1363"/>
    </location>
</feature>
<evidence type="ECO:0000256" key="5">
    <source>
        <dbReference type="ARBA" id="ARBA00022824"/>
    </source>
</evidence>
<evidence type="ECO:0000313" key="11">
    <source>
        <dbReference type="Ensembl" id="ENSSMAP00000045604.1"/>
    </source>
</evidence>
<gene>
    <name evidence="11" type="primary">LOC118285665</name>
</gene>
<dbReference type="Ensembl" id="ENSSMAT00000039930.1">
    <property type="protein sequence ID" value="ENSSMAP00000045604.1"/>
    <property type="gene ID" value="ENSSMAG00000004020.2"/>
</dbReference>
<evidence type="ECO:0000256" key="9">
    <source>
        <dbReference type="ARBA" id="ARBA00024615"/>
    </source>
</evidence>
<dbReference type="GO" id="GO:0000422">
    <property type="term" value="P:autophagy of mitochondrion"/>
    <property type="evidence" value="ECO:0007669"/>
    <property type="project" value="TreeGrafter"/>
</dbReference>
<feature type="compositionally biased region" description="Acidic residues" evidence="10">
    <location>
        <begin position="843"/>
        <end position="859"/>
    </location>
</feature>
<evidence type="ECO:0000256" key="7">
    <source>
        <dbReference type="ARBA" id="ARBA00023136"/>
    </source>
</evidence>
<keyword evidence="5" id="KW-0256">Endoplasmic reticulum</keyword>
<comment type="catalytic activity">
    <reaction evidence="9">
        <text>a 1,2-diacyl-sn-glycero-3-phosphoethanolamine(in) = a 1,2-diacyl-sn-glycero-3-phosphoethanolamine(out)</text>
        <dbReference type="Rhea" id="RHEA:38895"/>
        <dbReference type="ChEBI" id="CHEBI:64612"/>
    </reaction>
</comment>
<dbReference type="Pfam" id="PF13329">
    <property type="entry name" value="ATG2_CAD"/>
    <property type="match status" value="2"/>
</dbReference>
<feature type="region of interest" description="Disordered" evidence="10">
    <location>
        <begin position="1380"/>
        <end position="1425"/>
    </location>
</feature>
<dbReference type="GO" id="GO:0000045">
    <property type="term" value="P:autophagosome assembly"/>
    <property type="evidence" value="ECO:0007669"/>
    <property type="project" value="TreeGrafter"/>
</dbReference>
<comment type="catalytic activity">
    <reaction evidence="8">
        <text>a 1,2-diacyl-sn-glycero-3-phospho-L-serine(in) = a 1,2-diacyl-sn-glycero-3-phospho-L-serine(out)</text>
        <dbReference type="Rhea" id="RHEA:38663"/>
        <dbReference type="ChEBI" id="CHEBI:57262"/>
    </reaction>
</comment>
<feature type="compositionally biased region" description="Basic and acidic residues" evidence="10">
    <location>
        <begin position="1397"/>
        <end position="1408"/>
    </location>
</feature>
<dbReference type="GO" id="GO:0006869">
    <property type="term" value="P:lipid transport"/>
    <property type="evidence" value="ECO:0007669"/>
    <property type="project" value="UniProtKB-KW"/>
</dbReference>
<feature type="compositionally biased region" description="Polar residues" evidence="10">
    <location>
        <begin position="1526"/>
        <end position="1552"/>
    </location>
</feature>
<protein>
    <submittedName>
        <fullName evidence="11">Uncharacterized protein</fullName>
    </submittedName>
</protein>
<dbReference type="InterPro" id="IPR026849">
    <property type="entry name" value="ATG2"/>
</dbReference>